<sequence length="347" mass="40504">MKLSYFKTLFVLICVCTLQTTTAQTFKTPNAYLTFIGKENTKISKSMWKYTKSVAHSKSARRIEGDRKRLIKSVERAMITIKKAKPFEGEDAYKAQVLDYMELRMNILKNDYAKIVDMKEVAEQSYDFMEAYILAQKKVDERMQQAQESYEKALEAYAARNNIQLIESETELGKKMKISNKVFDHRNDVYLVFFKSNIQETFLLNGLSKGDISAMQQNLNALQNFAKEGMQDLDTVAIYKEDASLIKATKKALEFYLEETQNEMPKLLEFFLLNEKFTAIKEAIDKKKPKNRTQKDIDQYNKMVNDYNTAVNDFNKTNEELNKKRTKIINQWNEASSKFLSRHIPKE</sequence>
<evidence type="ECO:0000256" key="1">
    <source>
        <dbReference type="SAM" id="Coils"/>
    </source>
</evidence>
<dbReference type="AlphaFoldDB" id="A0A2T6C317"/>
<protein>
    <submittedName>
        <fullName evidence="3">Uncharacterized protein</fullName>
    </submittedName>
</protein>
<reference evidence="3 4" key="1">
    <citation type="submission" date="2018-04" db="EMBL/GenBank/DDBJ databases">
        <title>Genomic Encyclopedia of Archaeal and Bacterial Type Strains, Phase II (KMG-II): from individual species to whole genera.</title>
        <authorList>
            <person name="Goeker M."/>
        </authorList>
    </citation>
    <scope>NUCLEOTIDE SEQUENCE [LARGE SCALE GENOMIC DNA]</scope>
    <source>
        <strain evidence="3 4">DSM 25731</strain>
    </source>
</reference>
<feature type="signal peptide" evidence="2">
    <location>
        <begin position="1"/>
        <end position="23"/>
    </location>
</feature>
<comment type="caution">
    <text evidence="3">The sequence shown here is derived from an EMBL/GenBank/DDBJ whole genome shotgun (WGS) entry which is preliminary data.</text>
</comment>
<evidence type="ECO:0000256" key="2">
    <source>
        <dbReference type="SAM" id="SignalP"/>
    </source>
</evidence>
<keyword evidence="1" id="KW-0175">Coiled coil</keyword>
<feature type="coiled-coil region" evidence="1">
    <location>
        <begin position="304"/>
        <end position="331"/>
    </location>
</feature>
<evidence type="ECO:0000313" key="3">
    <source>
        <dbReference type="EMBL" id="PTX62711.1"/>
    </source>
</evidence>
<feature type="chain" id="PRO_5015489452" evidence="2">
    <location>
        <begin position="24"/>
        <end position="347"/>
    </location>
</feature>
<accession>A0A2T6C317</accession>
<keyword evidence="2" id="KW-0732">Signal</keyword>
<proteinExistence type="predicted"/>
<evidence type="ECO:0000313" key="4">
    <source>
        <dbReference type="Proteomes" id="UP000244090"/>
    </source>
</evidence>
<dbReference type="RefSeq" id="WP_108113699.1">
    <property type="nucleotide sequence ID" value="NZ_QBKT01000002.1"/>
</dbReference>
<dbReference type="Proteomes" id="UP000244090">
    <property type="component" value="Unassembled WGS sequence"/>
</dbReference>
<dbReference type="EMBL" id="QBKT01000002">
    <property type="protein sequence ID" value="PTX62711.1"/>
    <property type="molecule type" value="Genomic_DNA"/>
</dbReference>
<dbReference type="OrthoDB" id="1137595at2"/>
<name>A0A2T6C317_9FLAO</name>
<organism evidence="3 4">
    <name type="scientific">Kordia periserrulae</name>
    <dbReference type="NCBI Taxonomy" id="701523"/>
    <lineage>
        <taxon>Bacteria</taxon>
        <taxon>Pseudomonadati</taxon>
        <taxon>Bacteroidota</taxon>
        <taxon>Flavobacteriia</taxon>
        <taxon>Flavobacteriales</taxon>
        <taxon>Flavobacteriaceae</taxon>
        <taxon>Kordia</taxon>
    </lineage>
</organism>
<keyword evidence="4" id="KW-1185">Reference proteome</keyword>
<gene>
    <name evidence="3" type="ORF">C8N46_102108</name>
</gene>